<feature type="signal peptide" evidence="2">
    <location>
        <begin position="1"/>
        <end position="17"/>
    </location>
</feature>
<evidence type="ECO:0000313" key="3">
    <source>
        <dbReference type="EMBL" id="KAK1738406.1"/>
    </source>
</evidence>
<dbReference type="EMBL" id="JATAAI010000021">
    <property type="protein sequence ID" value="KAK1738406.1"/>
    <property type="molecule type" value="Genomic_DNA"/>
</dbReference>
<evidence type="ECO:0000313" key="4">
    <source>
        <dbReference type="Proteomes" id="UP001224775"/>
    </source>
</evidence>
<feature type="region of interest" description="Disordered" evidence="1">
    <location>
        <begin position="131"/>
        <end position="156"/>
    </location>
</feature>
<dbReference type="InterPro" id="IPR046345">
    <property type="entry name" value="TraB_PrgY-like"/>
</dbReference>
<proteinExistence type="predicted"/>
<protein>
    <submittedName>
        <fullName evidence="3">TraB domain-containing protein</fullName>
    </submittedName>
</protein>
<comment type="caution">
    <text evidence="3">The sequence shown here is derived from an EMBL/GenBank/DDBJ whole genome shotgun (WGS) entry which is preliminary data.</text>
</comment>
<accession>A0AAD8Y410</accession>
<sequence>MRSFLLPLSLILWSASAFQIDIDNGLSRREVFQSTAKIAIIASTVSASSSPAFAITSSSAETTTTQSQTIVSNTLCDPAVSTWVKNDRTIHILGTAHISSASAELAGKMVREIKPNVVFVELDAKRVSRAGIGNSTSTSKTNTVASSNEGAADSTPSVTAAAVETETTLAPKSSVISTPSNDAPQRKIQISNPLVNVGSKYVGNAVKGMYTKLESEGFKAGDEFINSVREGLAIGSTIVLGDRDVEVTLKRLTQALTKTDIRKLLSSDSEVEKSMEGLLPDQMKSNMNQPSDSVTMGVDDATFNSFVETMKAKENVKKIMGALKETAPEIYQAMVAERDVYMARGLDELGMNVKSGSSVETTVAVMGMAHVDGVENYLATNGWKDVSYPCPANL</sequence>
<keyword evidence="2" id="KW-0732">Signal</keyword>
<organism evidence="3 4">
    <name type="scientific">Skeletonema marinoi</name>
    <dbReference type="NCBI Taxonomy" id="267567"/>
    <lineage>
        <taxon>Eukaryota</taxon>
        <taxon>Sar</taxon>
        <taxon>Stramenopiles</taxon>
        <taxon>Ochrophyta</taxon>
        <taxon>Bacillariophyta</taxon>
        <taxon>Coscinodiscophyceae</taxon>
        <taxon>Thalassiosirophycidae</taxon>
        <taxon>Thalassiosirales</taxon>
        <taxon>Skeletonemataceae</taxon>
        <taxon>Skeletonema</taxon>
        <taxon>Skeletonema marinoi-dohrnii complex</taxon>
    </lineage>
</organism>
<dbReference type="Pfam" id="PF01963">
    <property type="entry name" value="TraB_PrgY_gumN"/>
    <property type="match status" value="1"/>
</dbReference>
<dbReference type="Proteomes" id="UP001224775">
    <property type="component" value="Unassembled WGS sequence"/>
</dbReference>
<dbReference type="AlphaFoldDB" id="A0AAD8Y410"/>
<evidence type="ECO:0000256" key="1">
    <source>
        <dbReference type="SAM" id="MobiDB-lite"/>
    </source>
</evidence>
<reference evidence="3" key="1">
    <citation type="submission" date="2023-06" db="EMBL/GenBank/DDBJ databases">
        <title>Survivors Of The Sea: Transcriptome response of Skeletonema marinoi to long-term dormancy.</title>
        <authorList>
            <person name="Pinder M.I.M."/>
            <person name="Kourtchenko O."/>
            <person name="Robertson E.K."/>
            <person name="Larsson T."/>
            <person name="Maumus F."/>
            <person name="Osuna-Cruz C.M."/>
            <person name="Vancaester E."/>
            <person name="Stenow R."/>
            <person name="Vandepoele K."/>
            <person name="Ploug H."/>
            <person name="Bruchert V."/>
            <person name="Godhe A."/>
            <person name="Topel M."/>
        </authorList>
    </citation>
    <scope>NUCLEOTIDE SEQUENCE</scope>
    <source>
        <strain evidence="3">R05AC</strain>
    </source>
</reference>
<dbReference type="CDD" id="cd14726">
    <property type="entry name" value="TraB_PrgY-like"/>
    <property type="match status" value="1"/>
</dbReference>
<evidence type="ECO:0000256" key="2">
    <source>
        <dbReference type="SAM" id="SignalP"/>
    </source>
</evidence>
<feature type="chain" id="PRO_5041947020" evidence="2">
    <location>
        <begin position="18"/>
        <end position="394"/>
    </location>
</feature>
<feature type="compositionally biased region" description="Polar residues" evidence="1">
    <location>
        <begin position="133"/>
        <end position="149"/>
    </location>
</feature>
<keyword evidence="4" id="KW-1185">Reference proteome</keyword>
<name>A0AAD8Y410_9STRA</name>
<dbReference type="PANTHER" id="PTHR21530:SF7">
    <property type="entry name" value="TRAB DOMAIN-CONTAINING PROTEIN"/>
    <property type="match status" value="1"/>
</dbReference>
<gene>
    <name evidence="3" type="ORF">QTG54_011075</name>
</gene>
<dbReference type="PANTHER" id="PTHR21530">
    <property type="entry name" value="PHEROMONE SHUTDOWN PROTEIN"/>
    <property type="match status" value="1"/>
</dbReference>
<dbReference type="InterPro" id="IPR002816">
    <property type="entry name" value="TraB/PrgY/GumN_fam"/>
</dbReference>